<gene>
    <name evidence="1" type="ORF">BT96DRAFT_1079562</name>
</gene>
<organism evidence="1 2">
    <name type="scientific">Gymnopus androsaceus JB14</name>
    <dbReference type="NCBI Taxonomy" id="1447944"/>
    <lineage>
        <taxon>Eukaryota</taxon>
        <taxon>Fungi</taxon>
        <taxon>Dikarya</taxon>
        <taxon>Basidiomycota</taxon>
        <taxon>Agaricomycotina</taxon>
        <taxon>Agaricomycetes</taxon>
        <taxon>Agaricomycetidae</taxon>
        <taxon>Agaricales</taxon>
        <taxon>Marasmiineae</taxon>
        <taxon>Omphalotaceae</taxon>
        <taxon>Gymnopus</taxon>
    </lineage>
</organism>
<evidence type="ECO:0000313" key="2">
    <source>
        <dbReference type="Proteomes" id="UP000799118"/>
    </source>
</evidence>
<proteinExistence type="predicted"/>
<evidence type="ECO:0000313" key="1">
    <source>
        <dbReference type="EMBL" id="KAE9403682.1"/>
    </source>
</evidence>
<dbReference type="AlphaFoldDB" id="A0A6A4HWJ7"/>
<protein>
    <submittedName>
        <fullName evidence="1">Uncharacterized protein</fullName>
    </submittedName>
</protein>
<dbReference type="EMBL" id="ML769423">
    <property type="protein sequence ID" value="KAE9403682.1"/>
    <property type="molecule type" value="Genomic_DNA"/>
</dbReference>
<keyword evidence="2" id="KW-1185">Reference proteome</keyword>
<dbReference type="OrthoDB" id="3359487at2759"/>
<dbReference type="SUPFAM" id="SSF53098">
    <property type="entry name" value="Ribonuclease H-like"/>
    <property type="match status" value="1"/>
</dbReference>
<feature type="non-terminal residue" evidence="1">
    <location>
        <position position="1"/>
    </location>
</feature>
<sequence>IRNVSNETINSLIKVLPAWKKTVADFKLPSKQIPRDVRTRWNSTFDMINMAVQYGTPLNSFINDSNNGLTAFALSTTEWIILENLRDVLQDATLFCSCNSATLASVVPAMDKLDLLLTTWDQSKFLLSAPVKTALLAAKRTLNCWYAATNNSYVY</sequence>
<accession>A0A6A4HWJ7</accession>
<reference evidence="1" key="1">
    <citation type="journal article" date="2019" name="Environ. Microbiol.">
        <title>Fungal ecological strategies reflected in gene transcription - a case study of two litter decomposers.</title>
        <authorList>
            <person name="Barbi F."/>
            <person name="Kohler A."/>
            <person name="Barry K."/>
            <person name="Baskaran P."/>
            <person name="Daum C."/>
            <person name="Fauchery L."/>
            <person name="Ihrmark K."/>
            <person name="Kuo A."/>
            <person name="LaButti K."/>
            <person name="Lipzen A."/>
            <person name="Morin E."/>
            <person name="Grigoriev I.V."/>
            <person name="Henrissat B."/>
            <person name="Lindahl B."/>
            <person name="Martin F."/>
        </authorList>
    </citation>
    <scope>NUCLEOTIDE SEQUENCE</scope>
    <source>
        <strain evidence="1">JB14</strain>
    </source>
</reference>
<dbReference type="Proteomes" id="UP000799118">
    <property type="component" value="Unassembled WGS sequence"/>
</dbReference>
<dbReference type="InterPro" id="IPR012337">
    <property type="entry name" value="RNaseH-like_sf"/>
</dbReference>
<name>A0A6A4HWJ7_9AGAR</name>